<evidence type="ECO:0008006" key="4">
    <source>
        <dbReference type="Google" id="ProtNLM"/>
    </source>
</evidence>
<dbReference type="OrthoDB" id="3432781at2759"/>
<reference evidence="2" key="1">
    <citation type="submission" date="2022-09" db="EMBL/GenBank/DDBJ databases">
        <title>Fusarium specimens isolated from Avocado Roots.</title>
        <authorList>
            <person name="Stajich J."/>
            <person name="Roper C."/>
            <person name="Heimlech-Rivalta G."/>
        </authorList>
    </citation>
    <scope>NUCLEOTIDE SEQUENCE</scope>
    <source>
        <strain evidence="2">CF00136</strain>
    </source>
</reference>
<dbReference type="SUPFAM" id="SSF56112">
    <property type="entry name" value="Protein kinase-like (PK-like)"/>
    <property type="match status" value="1"/>
</dbReference>
<protein>
    <recommendedName>
        <fullName evidence="4">Protein kinase domain-containing protein</fullName>
    </recommendedName>
</protein>
<dbReference type="EMBL" id="JAOQAZ010000040">
    <property type="protein sequence ID" value="KAJ4247131.1"/>
    <property type="molecule type" value="Genomic_DNA"/>
</dbReference>
<feature type="compositionally biased region" description="Basic residues" evidence="1">
    <location>
        <begin position="363"/>
        <end position="380"/>
    </location>
</feature>
<sequence length="387" mass="44747">MPTLKPLPDCEGPKLECFSDDIMAHDFKLLTFLGKGCHSVVFKAEIDGKIYVIKFFFAHSSKNPEYQMAPIDEGYDAIEGESSVPLVASDTMPQSAIDSLFMHATSFYNECRAYGRLKELSREHLAIKAHGYLRVHLNDQIREQFTAAMQKDTPGCPDVTLDVMMHEDLDVPVMAIVKDWVPDHRLYWYDPEYSPENSRKVEQRQINHLPRMLRNLRQLHKCGIVVRDLKEVQYYEGQLGDLSHAWTIPHIFGPESGLRPRWNFASMAAWDLKCFQQMLDDYDDIAREAEPPLKTHNLVAWRNDQAYGRLRPRPEMHGPFLPMLAYDDPRVWDLKDFPPYDPAEFNWKAAQKKTKKASTGGVTKKRKTGRMFQTRSKKAKKNGELEL</sequence>
<dbReference type="AlphaFoldDB" id="A0A9W8VAK1"/>
<dbReference type="InterPro" id="IPR025213">
    <property type="entry name" value="Sim4_Fta2"/>
</dbReference>
<name>A0A9W8VAK1_9HYPO</name>
<proteinExistence type="predicted"/>
<evidence type="ECO:0000256" key="1">
    <source>
        <dbReference type="SAM" id="MobiDB-lite"/>
    </source>
</evidence>
<keyword evidence="3" id="KW-1185">Reference proteome</keyword>
<evidence type="ECO:0000313" key="2">
    <source>
        <dbReference type="EMBL" id="KAJ4247131.1"/>
    </source>
</evidence>
<accession>A0A9W8VAK1</accession>
<dbReference type="Proteomes" id="UP001152049">
    <property type="component" value="Unassembled WGS sequence"/>
</dbReference>
<dbReference type="Pfam" id="PF13095">
    <property type="entry name" value="FTA2"/>
    <property type="match status" value="1"/>
</dbReference>
<dbReference type="InterPro" id="IPR011009">
    <property type="entry name" value="Kinase-like_dom_sf"/>
</dbReference>
<gene>
    <name evidence="2" type="ORF">NW762_013269</name>
</gene>
<organism evidence="2 3">
    <name type="scientific">Fusarium torreyae</name>
    <dbReference type="NCBI Taxonomy" id="1237075"/>
    <lineage>
        <taxon>Eukaryota</taxon>
        <taxon>Fungi</taxon>
        <taxon>Dikarya</taxon>
        <taxon>Ascomycota</taxon>
        <taxon>Pezizomycotina</taxon>
        <taxon>Sordariomycetes</taxon>
        <taxon>Hypocreomycetidae</taxon>
        <taxon>Hypocreales</taxon>
        <taxon>Nectriaceae</taxon>
        <taxon>Fusarium</taxon>
    </lineage>
</organism>
<comment type="caution">
    <text evidence="2">The sequence shown here is derived from an EMBL/GenBank/DDBJ whole genome shotgun (WGS) entry which is preliminary data.</text>
</comment>
<evidence type="ECO:0000313" key="3">
    <source>
        <dbReference type="Proteomes" id="UP001152049"/>
    </source>
</evidence>
<feature type="region of interest" description="Disordered" evidence="1">
    <location>
        <begin position="348"/>
        <end position="387"/>
    </location>
</feature>